<dbReference type="KEGG" id="vg:20283543"/>
<dbReference type="EMBL" id="KF475786">
    <property type="protein sequence ID" value="AGZ17200.1"/>
    <property type="molecule type" value="Genomic_DNA"/>
</dbReference>
<feature type="compositionally biased region" description="Low complexity" evidence="1">
    <location>
        <begin position="28"/>
        <end position="50"/>
    </location>
</feature>
<organism evidence="2 3">
    <name type="scientific">Pseudomonas phage MP48</name>
    <dbReference type="NCBI Taxonomy" id="1391190"/>
    <lineage>
        <taxon>Viruses</taxon>
        <taxon>Duplodnaviria</taxon>
        <taxon>Heunggongvirae</taxon>
        <taxon>Uroviricota</taxon>
        <taxon>Caudoviricetes</taxon>
        <taxon>Casadabanvirus</taxon>
        <taxon>Casadabanvirus MP48</taxon>
    </lineage>
</organism>
<reference evidence="2 3" key="1">
    <citation type="submission" date="2013-07" db="EMBL/GenBank/DDBJ databases">
        <authorList>
            <person name="Chung I.-Y."/>
            <person name="Cho Y.-H."/>
        </authorList>
    </citation>
    <scope>NUCLEOTIDE SEQUENCE [LARGE SCALE GENOMIC DNA]</scope>
</reference>
<protein>
    <submittedName>
        <fullName evidence="2">Uncharacterized protein</fullName>
    </submittedName>
</protein>
<sequence>MSREKSLGLIDVDCSSANTTSDNASFISSSRPNDSVSSASSSCNSRNSSSLIMPAPSKTADSIESIALGQAQLDAIHRPLLDDLRHATEFFNSVDGDLASIFNGNRQIAAEWLETAALTLGNALIARHETIGGDHE</sequence>
<dbReference type="RefSeq" id="YP_009055233.1">
    <property type="nucleotide sequence ID" value="NC_024782.1"/>
</dbReference>
<accession>A0A075CF83</accession>
<dbReference type="OrthoDB" id="18159at10239"/>
<dbReference type="GeneID" id="20283543"/>
<evidence type="ECO:0000256" key="1">
    <source>
        <dbReference type="SAM" id="MobiDB-lite"/>
    </source>
</evidence>
<dbReference type="Proteomes" id="UP000028560">
    <property type="component" value="Segment"/>
</dbReference>
<feature type="region of interest" description="Disordered" evidence="1">
    <location>
        <begin position="23"/>
        <end position="55"/>
    </location>
</feature>
<evidence type="ECO:0000313" key="2">
    <source>
        <dbReference type="EMBL" id="AGZ17200.1"/>
    </source>
</evidence>
<evidence type="ECO:0000313" key="3">
    <source>
        <dbReference type="Proteomes" id="UP000028560"/>
    </source>
</evidence>
<gene>
    <name evidence="2" type="ORF">MP48_005</name>
</gene>
<name>A0A075CF83_9CAUD</name>
<keyword evidence="3" id="KW-1185">Reference proteome</keyword>
<proteinExistence type="predicted"/>